<comment type="cofactor">
    <cofactor evidence="9">
        <name>Cu cation</name>
        <dbReference type="ChEBI" id="CHEBI:23378"/>
    </cofactor>
    <text evidence="9">Contains 1 topaquinone per subunit.</text>
</comment>
<dbReference type="EMBL" id="PDLN01000008">
    <property type="protein sequence ID" value="RDW78464.1"/>
    <property type="molecule type" value="Genomic_DNA"/>
</dbReference>
<dbReference type="GO" id="GO:0009308">
    <property type="term" value="P:amine metabolic process"/>
    <property type="evidence" value="ECO:0007669"/>
    <property type="project" value="UniProtKB-UniRule"/>
</dbReference>
<dbReference type="SUPFAM" id="SSF49998">
    <property type="entry name" value="Amine oxidase catalytic domain"/>
    <property type="match status" value="1"/>
</dbReference>
<keyword evidence="3 9" id="KW-0479">Metal-binding</keyword>
<dbReference type="PANTHER" id="PTHR10638">
    <property type="entry name" value="COPPER AMINE OXIDASE"/>
    <property type="match status" value="1"/>
</dbReference>
<organism evidence="13 14">
    <name type="scientific">Coleophoma crateriformis</name>
    <dbReference type="NCBI Taxonomy" id="565419"/>
    <lineage>
        <taxon>Eukaryota</taxon>
        <taxon>Fungi</taxon>
        <taxon>Dikarya</taxon>
        <taxon>Ascomycota</taxon>
        <taxon>Pezizomycotina</taxon>
        <taxon>Leotiomycetes</taxon>
        <taxon>Helotiales</taxon>
        <taxon>Dermateaceae</taxon>
        <taxon>Coleophoma</taxon>
    </lineage>
</organism>
<gene>
    <name evidence="13" type="ORF">BP5796_06316</name>
</gene>
<evidence type="ECO:0000256" key="6">
    <source>
        <dbReference type="ARBA" id="ARBA00023008"/>
    </source>
</evidence>
<dbReference type="PRINTS" id="PR00766">
    <property type="entry name" value="CUDAOXIDASE"/>
</dbReference>
<dbReference type="Gene3D" id="3.10.450.40">
    <property type="match status" value="2"/>
</dbReference>
<protein>
    <recommendedName>
        <fullName evidence="9">Amine oxidase</fullName>
        <ecNumber evidence="9">1.4.3.-</ecNumber>
    </recommendedName>
</protein>
<evidence type="ECO:0000313" key="13">
    <source>
        <dbReference type="EMBL" id="RDW78464.1"/>
    </source>
</evidence>
<dbReference type="AlphaFoldDB" id="A0A3D8RXA2"/>
<evidence type="ECO:0000259" key="11">
    <source>
        <dbReference type="Pfam" id="PF01179"/>
    </source>
</evidence>
<dbReference type="PANTHER" id="PTHR10638:SF20">
    <property type="entry name" value="AMINE OXIDASE"/>
    <property type="match status" value="1"/>
</dbReference>
<dbReference type="GO" id="GO:0008131">
    <property type="term" value="F:primary methylamine oxidase activity"/>
    <property type="evidence" value="ECO:0007669"/>
    <property type="project" value="InterPro"/>
</dbReference>
<evidence type="ECO:0000256" key="7">
    <source>
        <dbReference type="PIRSR" id="PIRSR600269-50"/>
    </source>
</evidence>
<dbReference type="GO" id="GO:0048038">
    <property type="term" value="F:quinone binding"/>
    <property type="evidence" value="ECO:0007669"/>
    <property type="project" value="InterPro"/>
</dbReference>
<dbReference type="Proteomes" id="UP000256328">
    <property type="component" value="Unassembled WGS sequence"/>
</dbReference>
<dbReference type="Pfam" id="PF01179">
    <property type="entry name" value="Cu_amine_oxid"/>
    <property type="match status" value="1"/>
</dbReference>
<dbReference type="InterPro" id="IPR036460">
    <property type="entry name" value="Cu_amine_oxidase_C_sf"/>
</dbReference>
<evidence type="ECO:0000256" key="2">
    <source>
        <dbReference type="ARBA" id="ARBA00007983"/>
    </source>
</evidence>
<feature type="active site" description="Schiff-base intermediate with substrate; via topaquinone" evidence="7">
    <location>
        <position position="482"/>
    </location>
</feature>
<dbReference type="Gene3D" id="2.70.98.20">
    <property type="entry name" value="Copper amine oxidase, catalytic domain"/>
    <property type="match status" value="1"/>
</dbReference>
<evidence type="ECO:0000313" key="14">
    <source>
        <dbReference type="Proteomes" id="UP000256328"/>
    </source>
</evidence>
<comment type="similarity">
    <text evidence="2 9">Belongs to the copper/topaquinone oxidase family.</text>
</comment>
<keyword evidence="10" id="KW-1133">Transmembrane helix</keyword>
<evidence type="ECO:0000256" key="5">
    <source>
        <dbReference type="ARBA" id="ARBA00023002"/>
    </source>
</evidence>
<feature type="active site" description="Proton acceptor" evidence="7">
    <location>
        <position position="401"/>
    </location>
</feature>
<dbReference type="EC" id="1.4.3.-" evidence="9"/>
<evidence type="ECO:0000256" key="9">
    <source>
        <dbReference type="RuleBase" id="RU000672"/>
    </source>
</evidence>
<reference evidence="13 14" key="1">
    <citation type="journal article" date="2018" name="IMA Fungus">
        <title>IMA Genome-F 9: Draft genome sequence of Annulohypoxylon stygium, Aspergillus mulundensis, Berkeleyomyces basicola (syn. Thielaviopsis basicola), Ceratocystis smalleyi, two Cercospora beticola strains, Coleophoma cylindrospora, Fusarium fracticaudum, Phialophora cf. hyalina, and Morchella septimelata.</title>
        <authorList>
            <person name="Wingfield B.D."/>
            <person name="Bills G.F."/>
            <person name="Dong Y."/>
            <person name="Huang W."/>
            <person name="Nel W.J."/>
            <person name="Swalarsk-Parry B.S."/>
            <person name="Vaghefi N."/>
            <person name="Wilken P.M."/>
            <person name="An Z."/>
            <person name="de Beer Z.W."/>
            <person name="De Vos L."/>
            <person name="Chen L."/>
            <person name="Duong T.A."/>
            <person name="Gao Y."/>
            <person name="Hammerbacher A."/>
            <person name="Kikkert J.R."/>
            <person name="Li Y."/>
            <person name="Li H."/>
            <person name="Li K."/>
            <person name="Li Q."/>
            <person name="Liu X."/>
            <person name="Ma X."/>
            <person name="Naidoo K."/>
            <person name="Pethybridge S.J."/>
            <person name="Sun J."/>
            <person name="Steenkamp E.T."/>
            <person name="van der Nest M.A."/>
            <person name="van Wyk S."/>
            <person name="Wingfield M.J."/>
            <person name="Xiong C."/>
            <person name="Yue Q."/>
            <person name="Zhang X."/>
        </authorList>
    </citation>
    <scope>NUCLEOTIDE SEQUENCE [LARGE SCALE GENOMIC DNA]</scope>
    <source>
        <strain evidence="13 14">BP5796</strain>
    </source>
</reference>
<dbReference type="InterPro" id="IPR016182">
    <property type="entry name" value="Cu_amine_oxidase_N-reg"/>
</dbReference>
<evidence type="ECO:0000256" key="4">
    <source>
        <dbReference type="ARBA" id="ARBA00022772"/>
    </source>
</evidence>
<dbReference type="InterPro" id="IPR000269">
    <property type="entry name" value="Cu_amine_oxidase"/>
</dbReference>
<name>A0A3D8RXA2_9HELO</name>
<keyword evidence="10" id="KW-0812">Transmembrane</keyword>
<comment type="PTM">
    <text evidence="8 9">Topaquinone (TPQ) is generated by copper-dependent autoxidation of a specific tyrosyl residue.</text>
</comment>
<dbReference type="SUPFAM" id="SSF54416">
    <property type="entry name" value="Amine oxidase N-terminal region"/>
    <property type="match status" value="2"/>
</dbReference>
<dbReference type="GO" id="GO:0005507">
    <property type="term" value="F:copper ion binding"/>
    <property type="evidence" value="ECO:0007669"/>
    <property type="project" value="InterPro"/>
</dbReference>
<keyword evidence="4 7" id="KW-0801">TPQ</keyword>
<feature type="modified residue" description="2',4',5'-topaquinone" evidence="8">
    <location>
        <position position="482"/>
    </location>
</feature>
<dbReference type="OrthoDB" id="3341590at2759"/>
<feature type="domain" description="DUF1965" evidence="12">
    <location>
        <begin position="251"/>
        <end position="313"/>
    </location>
</feature>
<feature type="transmembrane region" description="Helical" evidence="10">
    <location>
        <begin position="21"/>
        <end position="39"/>
    </location>
</feature>
<keyword evidence="14" id="KW-1185">Reference proteome</keyword>
<proteinExistence type="inferred from homology"/>
<feature type="domain" description="Copper amine oxidase catalytic" evidence="11">
    <location>
        <begin position="333"/>
        <end position="731"/>
    </location>
</feature>
<dbReference type="InterPro" id="IPR015328">
    <property type="entry name" value="DUF1965"/>
</dbReference>
<comment type="cofactor">
    <cofactor evidence="1">
        <name>Cu cation</name>
        <dbReference type="ChEBI" id="CHEBI:23378"/>
    </cofactor>
</comment>
<evidence type="ECO:0000256" key="3">
    <source>
        <dbReference type="ARBA" id="ARBA00022723"/>
    </source>
</evidence>
<comment type="caution">
    <text evidence="13">The sequence shown here is derived from an EMBL/GenBank/DDBJ whole genome shotgun (WGS) entry which is preliminary data.</text>
</comment>
<evidence type="ECO:0000256" key="10">
    <source>
        <dbReference type="SAM" id="Phobius"/>
    </source>
</evidence>
<dbReference type="InterPro" id="IPR015798">
    <property type="entry name" value="Cu_amine_oxidase_C"/>
</dbReference>
<dbReference type="Pfam" id="PF09248">
    <property type="entry name" value="DUF1965"/>
    <property type="match status" value="1"/>
</dbReference>
<sequence>MAKSVLDGLPTRRPYYKQRSWVSVALSSMIAFATAWWFLQPDFFSRLGTSPPRIRTHNQIRAPRENVWGDLTDQEVWGLQDFLYNGPNDLNLTPSINATGNKIYYTQALRPNKTDVLNYMSGSATGIPQKWAHVVINAGEHPHRTVDEYMVGPLPVDTTTEIIPLSYPYNSGRSSTVNLAPGKETILAWSLSALPELLDLLQDLLGDDITFDDPSNLHNIGVHGQAPKLESGRIISWCSLMGSGAVAEAPSLLIQGLYFKLDVSEADYLNWSIMKWMYNGLVYHSTEEFRKATKEAGFVKTPINRDGDWTLTEDFESDVKERDMPPPVMVQSVPRYGLDRKQKYVSWMGFEFYIAHSQITGITLFDIKFQGEPIIYELGLQEAMAHYAGDDPMQGNQVFLDTFFNMGALMFELVPGYDCPAYASYLDTTWWREGKKAYNKNSICLFEFTADHPIQRHTASEYVSVSRNTYFIVRTVSTVGNYDYTIEYIFYLDGAIEVKIRASGFIFSSYWSTGRSPEYGFRIHDQIASSIHTHVLNFKADVDIGGTQNTLTRVGIEHAAIDYPWDALPPRNTMHLTRQIVTEEAGFNWPANTRETFFIGDNTSLNAWGQEKGYIVRPGTGMGSPVHLVIQNSTAISKAVEWASMDFWVTRQKDTEIKSGSPFNVQDIHNPLIDFSRFVDGENIEQKDLVIYFNLGGHHVPHSGDLPNTLSHTSASSMMFLPHNFHDRDPSRKSSTGVKLDLRNRNNTKYYGGRNKEDLLVKLEDVEPDMDAYSSGEKNVRKLLG</sequence>
<keyword evidence="6 9" id="KW-0186">Copper</keyword>
<evidence type="ECO:0000256" key="8">
    <source>
        <dbReference type="PIRSR" id="PIRSR600269-51"/>
    </source>
</evidence>
<keyword evidence="10" id="KW-0472">Membrane</keyword>
<evidence type="ECO:0000259" key="12">
    <source>
        <dbReference type="Pfam" id="PF09248"/>
    </source>
</evidence>
<keyword evidence="5 9" id="KW-0560">Oxidoreductase</keyword>
<dbReference type="GO" id="GO:0005886">
    <property type="term" value="C:plasma membrane"/>
    <property type="evidence" value="ECO:0007669"/>
    <property type="project" value="TreeGrafter"/>
</dbReference>
<evidence type="ECO:0000256" key="1">
    <source>
        <dbReference type="ARBA" id="ARBA00001935"/>
    </source>
</evidence>
<accession>A0A3D8RXA2</accession>